<dbReference type="NCBIfam" id="TIGR00613">
    <property type="entry name" value="reco"/>
    <property type="match status" value="1"/>
</dbReference>
<dbReference type="GO" id="GO:0006310">
    <property type="term" value="P:DNA recombination"/>
    <property type="evidence" value="ECO:0007669"/>
    <property type="project" value="UniProtKB-UniRule"/>
</dbReference>
<proteinExistence type="inferred from homology"/>
<evidence type="ECO:0000256" key="5">
    <source>
        <dbReference type="ARBA" id="ARBA00023172"/>
    </source>
</evidence>
<protein>
    <recommendedName>
        <fullName evidence="3 8">DNA repair protein RecO</fullName>
    </recommendedName>
    <alternativeName>
        <fullName evidence="7 8">Recombination protein O</fullName>
    </alternativeName>
</protein>
<dbReference type="Gene3D" id="2.40.50.140">
    <property type="entry name" value="Nucleic acid-binding proteins"/>
    <property type="match status" value="1"/>
</dbReference>
<evidence type="ECO:0000259" key="9">
    <source>
        <dbReference type="Pfam" id="PF11967"/>
    </source>
</evidence>
<feature type="domain" description="DNA replication/recombination mediator RecO N-terminal" evidence="9">
    <location>
        <begin position="7"/>
        <end position="75"/>
    </location>
</feature>
<dbReference type="InterPro" id="IPR042242">
    <property type="entry name" value="RecO_C"/>
</dbReference>
<dbReference type="EMBL" id="CP013650">
    <property type="protein sequence ID" value="ALS99535.1"/>
    <property type="molecule type" value="Genomic_DNA"/>
</dbReference>
<dbReference type="PANTHER" id="PTHR33991">
    <property type="entry name" value="DNA REPAIR PROTEIN RECO"/>
    <property type="match status" value="1"/>
</dbReference>
<dbReference type="Gene3D" id="1.20.1440.120">
    <property type="entry name" value="Recombination protein O, C-terminal domain"/>
    <property type="match status" value="1"/>
</dbReference>
<reference evidence="10 11" key="1">
    <citation type="submission" date="2015-12" db="EMBL/GenBank/DDBJ databases">
        <title>Complete genome of Lacimicrobium alkaliphilum KCTC 32984.</title>
        <authorList>
            <person name="Kim S.-G."/>
            <person name="Lee Y.-J."/>
        </authorList>
    </citation>
    <scope>NUCLEOTIDE SEQUENCE [LARGE SCALE GENOMIC DNA]</scope>
    <source>
        <strain evidence="10 11">YelD216</strain>
    </source>
</reference>
<sequence length="238" mass="26569">MSSTFLNSFVLHRRAYRETSFLVDVFTQEQGKQRVVAKGVRNSKQARSSLVQAFLPLQLSLAGRHDLKTLRQIEASGPAFALYGHHLYSAMYLNELLLRLLPADIPFDILYQAYGMSLQGLAAKADIEPILREYELLLLQELGYAVALSHTGDKGEPVQPDALYQFSPQQGLIKQRGGYAPGQSFSGSALLDIAQAEWHSESLKAAKRLTRIALKPLLGDKPLKSRELFLQPVQESSW</sequence>
<keyword evidence="11" id="KW-1185">Reference proteome</keyword>
<dbReference type="SUPFAM" id="SSF57863">
    <property type="entry name" value="ArfGap/RecO-like zinc finger"/>
    <property type="match status" value="1"/>
</dbReference>
<evidence type="ECO:0000313" key="11">
    <source>
        <dbReference type="Proteomes" id="UP000068447"/>
    </source>
</evidence>
<dbReference type="InterPro" id="IPR022572">
    <property type="entry name" value="DNA_rep/recomb_RecO_N"/>
</dbReference>
<comment type="similarity">
    <text evidence="2 8">Belongs to the RecO family.</text>
</comment>
<dbReference type="Proteomes" id="UP000068447">
    <property type="component" value="Chromosome"/>
</dbReference>
<comment type="function">
    <text evidence="1 8">Involved in DNA repair and RecF pathway recombination.</text>
</comment>
<dbReference type="InterPro" id="IPR012340">
    <property type="entry name" value="NA-bd_OB-fold"/>
</dbReference>
<dbReference type="GO" id="GO:0043590">
    <property type="term" value="C:bacterial nucleoid"/>
    <property type="evidence" value="ECO:0007669"/>
    <property type="project" value="TreeGrafter"/>
</dbReference>
<dbReference type="PANTHER" id="PTHR33991:SF1">
    <property type="entry name" value="DNA REPAIR PROTEIN RECO"/>
    <property type="match status" value="1"/>
</dbReference>
<name>A0A0U3AZI6_9ALTE</name>
<dbReference type="AlphaFoldDB" id="A0A0U3AZI6"/>
<dbReference type="Pfam" id="PF02565">
    <property type="entry name" value="RecO_C"/>
    <property type="match status" value="1"/>
</dbReference>
<keyword evidence="5 8" id="KW-0233">DNA recombination</keyword>
<evidence type="ECO:0000256" key="1">
    <source>
        <dbReference type="ARBA" id="ARBA00003065"/>
    </source>
</evidence>
<keyword evidence="6 8" id="KW-0234">DNA repair</keyword>
<evidence type="ECO:0000256" key="2">
    <source>
        <dbReference type="ARBA" id="ARBA00007452"/>
    </source>
</evidence>
<evidence type="ECO:0000313" key="10">
    <source>
        <dbReference type="EMBL" id="ALS99535.1"/>
    </source>
</evidence>
<dbReference type="OrthoDB" id="9804792at2"/>
<evidence type="ECO:0000256" key="7">
    <source>
        <dbReference type="ARBA" id="ARBA00033409"/>
    </source>
</evidence>
<keyword evidence="4 8" id="KW-0227">DNA damage</keyword>
<evidence type="ECO:0000256" key="3">
    <source>
        <dbReference type="ARBA" id="ARBA00021310"/>
    </source>
</evidence>
<dbReference type="InterPro" id="IPR037278">
    <property type="entry name" value="ARFGAP/RecO"/>
</dbReference>
<organism evidence="10 11">
    <name type="scientific">Lacimicrobium alkaliphilum</name>
    <dbReference type="NCBI Taxonomy" id="1526571"/>
    <lineage>
        <taxon>Bacteria</taxon>
        <taxon>Pseudomonadati</taxon>
        <taxon>Pseudomonadota</taxon>
        <taxon>Gammaproteobacteria</taxon>
        <taxon>Alteromonadales</taxon>
        <taxon>Alteromonadaceae</taxon>
        <taxon>Lacimicrobium</taxon>
    </lineage>
</organism>
<dbReference type="Pfam" id="PF11967">
    <property type="entry name" value="RecO_N"/>
    <property type="match status" value="1"/>
</dbReference>
<accession>A0A0U3AZI6</accession>
<dbReference type="HAMAP" id="MF_00201">
    <property type="entry name" value="RecO"/>
    <property type="match status" value="1"/>
</dbReference>
<evidence type="ECO:0000256" key="4">
    <source>
        <dbReference type="ARBA" id="ARBA00022763"/>
    </source>
</evidence>
<evidence type="ECO:0000256" key="6">
    <source>
        <dbReference type="ARBA" id="ARBA00023204"/>
    </source>
</evidence>
<dbReference type="InterPro" id="IPR003717">
    <property type="entry name" value="RecO"/>
</dbReference>
<dbReference type="RefSeq" id="WP_062482067.1">
    <property type="nucleotide sequence ID" value="NZ_CP013650.1"/>
</dbReference>
<evidence type="ECO:0000256" key="8">
    <source>
        <dbReference type="HAMAP-Rule" id="MF_00201"/>
    </source>
</evidence>
<dbReference type="KEGG" id="lal:AT746_15565"/>
<dbReference type="SUPFAM" id="SSF50249">
    <property type="entry name" value="Nucleic acid-binding proteins"/>
    <property type="match status" value="1"/>
</dbReference>
<dbReference type="STRING" id="1526571.AT746_15565"/>
<gene>
    <name evidence="8" type="primary">recO</name>
    <name evidence="10" type="ORF">AT746_15565</name>
</gene>
<dbReference type="GO" id="GO:0006302">
    <property type="term" value="P:double-strand break repair"/>
    <property type="evidence" value="ECO:0007669"/>
    <property type="project" value="TreeGrafter"/>
</dbReference>